<evidence type="ECO:0000313" key="1">
    <source>
        <dbReference type="EMBL" id="MCB8611684.1"/>
    </source>
</evidence>
<gene>
    <name evidence="1" type="ORF">LJD69_13915</name>
</gene>
<evidence type="ECO:0000313" key="2">
    <source>
        <dbReference type="Proteomes" id="UP001198439"/>
    </source>
</evidence>
<accession>A0AAW4VVC8</accession>
<sequence>IAPWFIRKTFGHESMVQQIGVSTYNVKKETAKAYLIEAVAHEGGINIVNTFWAPKSVCI</sequence>
<dbReference type="RefSeq" id="WP_227280236.1">
    <property type="nucleotide sequence ID" value="NZ_JAJDKZ010000307.1"/>
</dbReference>
<organism evidence="1 2">
    <name type="scientific">Faecalibacillus faecis</name>
    <dbReference type="NCBI Taxonomy" id="1982628"/>
    <lineage>
        <taxon>Bacteria</taxon>
        <taxon>Bacillati</taxon>
        <taxon>Bacillota</taxon>
        <taxon>Erysipelotrichia</taxon>
        <taxon>Erysipelotrichales</taxon>
        <taxon>Coprobacillaceae</taxon>
        <taxon>Faecalibacillus</taxon>
    </lineage>
</organism>
<comment type="caution">
    <text evidence="1">The sequence shown here is derived from an EMBL/GenBank/DDBJ whole genome shotgun (WGS) entry which is preliminary data.</text>
</comment>
<protein>
    <submittedName>
        <fullName evidence="1">Uncharacterized protein</fullName>
    </submittedName>
</protein>
<dbReference type="AlphaFoldDB" id="A0AAW4VVC8"/>
<dbReference type="EMBL" id="JAJDKZ010000307">
    <property type="protein sequence ID" value="MCB8611684.1"/>
    <property type="molecule type" value="Genomic_DNA"/>
</dbReference>
<reference evidence="1" key="1">
    <citation type="submission" date="2021-10" db="EMBL/GenBank/DDBJ databases">
        <title>Collection of gut derived symbiotic bacterial strains cultured from healthy donors.</title>
        <authorList>
            <person name="Lin H."/>
            <person name="Littmann E."/>
            <person name="Kohout C."/>
            <person name="Pamer E.G."/>
        </authorList>
    </citation>
    <scope>NUCLEOTIDE SEQUENCE</scope>
    <source>
        <strain evidence="1">DFI.4.48</strain>
    </source>
</reference>
<dbReference type="Proteomes" id="UP001198439">
    <property type="component" value="Unassembled WGS sequence"/>
</dbReference>
<proteinExistence type="predicted"/>
<name>A0AAW4VVC8_9FIRM</name>
<feature type="non-terminal residue" evidence="1">
    <location>
        <position position="1"/>
    </location>
</feature>